<sequence length="82" mass="9835">MKGELVEDGALGKKVKESNFKMRMVRGEHLVDAVWARDMHTLWDALKRLMISLCLQNAKIAVASFLEFYFYYLWRSRYWDTR</sequence>
<dbReference type="GO" id="GO:0016740">
    <property type="term" value="F:transferase activity"/>
    <property type="evidence" value="ECO:0007669"/>
    <property type="project" value="UniProtKB-KW"/>
</dbReference>
<dbReference type="AlphaFoldDB" id="A0A075I223"/>
<feature type="transmembrane region" description="Helical" evidence="1">
    <location>
        <begin position="49"/>
        <end position="74"/>
    </location>
</feature>
<name>A0A075I223_9ARCH</name>
<proteinExistence type="predicted"/>
<keyword evidence="1" id="KW-0812">Transmembrane</keyword>
<dbReference type="EMBL" id="KF901199">
    <property type="protein sequence ID" value="AIF21860.1"/>
    <property type="molecule type" value="Genomic_DNA"/>
</dbReference>
<keyword evidence="1" id="KW-0472">Membrane</keyword>
<accession>A0A075I223</accession>
<keyword evidence="1" id="KW-1133">Transmembrane helix</keyword>
<evidence type="ECO:0000256" key="1">
    <source>
        <dbReference type="SAM" id="Phobius"/>
    </source>
</evidence>
<protein>
    <submittedName>
        <fullName evidence="2">Glycosyl transferase family protein</fullName>
    </submittedName>
</protein>
<organism evidence="2">
    <name type="scientific">uncultured marine thaumarchaeote SAT1000_06_B02</name>
    <dbReference type="NCBI Taxonomy" id="1456361"/>
    <lineage>
        <taxon>Archaea</taxon>
        <taxon>Nitrososphaerota</taxon>
        <taxon>environmental samples</taxon>
    </lineage>
</organism>
<evidence type="ECO:0000313" key="2">
    <source>
        <dbReference type="EMBL" id="AIF21860.1"/>
    </source>
</evidence>
<keyword evidence="2" id="KW-0808">Transferase</keyword>
<reference evidence="2" key="1">
    <citation type="journal article" date="2014" name="Genome Biol. Evol.">
        <title>Pangenome evidence for extensive interdomain horizontal transfer affecting lineage core and shell genes in uncultured planktonic thaumarchaeota and euryarchaeota.</title>
        <authorList>
            <person name="Deschamps P."/>
            <person name="Zivanovic Y."/>
            <person name="Moreira D."/>
            <person name="Rodriguez-Valera F."/>
            <person name="Lopez-Garcia P."/>
        </authorList>
    </citation>
    <scope>NUCLEOTIDE SEQUENCE</scope>
</reference>